<name>A0A3A9ZGE2_9ACTN</name>
<evidence type="ECO:0000256" key="2">
    <source>
        <dbReference type="SAM" id="Phobius"/>
    </source>
</evidence>
<protein>
    <submittedName>
        <fullName evidence="3">DUF4260 family protein</fullName>
    </submittedName>
</protein>
<gene>
    <name evidence="3" type="ORF">D7223_12665</name>
</gene>
<dbReference type="RefSeq" id="WP_120728470.1">
    <property type="nucleotide sequence ID" value="NZ_RBAK01000004.1"/>
</dbReference>
<organism evidence="3 4">
    <name type="scientific">Micromonospora endolithica</name>
    <dbReference type="NCBI Taxonomy" id="230091"/>
    <lineage>
        <taxon>Bacteria</taxon>
        <taxon>Bacillati</taxon>
        <taxon>Actinomycetota</taxon>
        <taxon>Actinomycetes</taxon>
        <taxon>Micromonosporales</taxon>
        <taxon>Micromonosporaceae</taxon>
        <taxon>Micromonospora</taxon>
    </lineage>
</organism>
<evidence type="ECO:0000313" key="4">
    <source>
        <dbReference type="Proteomes" id="UP000281726"/>
    </source>
</evidence>
<feature type="region of interest" description="Disordered" evidence="1">
    <location>
        <begin position="126"/>
        <end position="153"/>
    </location>
</feature>
<comment type="caution">
    <text evidence="3">The sequence shown here is derived from an EMBL/GenBank/DDBJ whole genome shotgun (WGS) entry which is preliminary data.</text>
</comment>
<keyword evidence="4" id="KW-1185">Reference proteome</keyword>
<keyword evidence="2" id="KW-0472">Membrane</keyword>
<keyword evidence="2" id="KW-1133">Transmembrane helix</keyword>
<accession>A0A3A9ZGE2</accession>
<dbReference type="InterPro" id="IPR025356">
    <property type="entry name" value="DUF4260"/>
</dbReference>
<dbReference type="EMBL" id="RBAK01000004">
    <property type="protein sequence ID" value="RKN47612.1"/>
    <property type="molecule type" value="Genomic_DNA"/>
</dbReference>
<sequence>MPDLNPVATQRIESVVVAALTVVVTIAAGYPWWSLLALFLVFDLSMLGYLHGPRLGALCYNLAHSYALPAALGAVAVTAAAFGDQITWLGVLAIAWAFHVAVDRALGYGLKTTEGFEHTHLGPIGKARRAEPSSGTRAAGGPDTAVADGPSST</sequence>
<evidence type="ECO:0000256" key="1">
    <source>
        <dbReference type="SAM" id="MobiDB-lite"/>
    </source>
</evidence>
<dbReference type="Proteomes" id="UP000281726">
    <property type="component" value="Unassembled WGS sequence"/>
</dbReference>
<reference evidence="3 4" key="1">
    <citation type="journal article" date="2004" name="Syst. Appl. Microbiol.">
        <title>Cryptoendolithic actinomycetes from antarctic sandstone rock samples: Micromonospora endolithica sp. nov. and two isolates related to Micromonospora coerulea Jensen 1932.</title>
        <authorList>
            <person name="Hirsch P."/>
            <person name="Mevs U."/>
            <person name="Kroppenstedt R.M."/>
            <person name="Schumann P."/>
            <person name="Stackebrandt E."/>
        </authorList>
    </citation>
    <scope>NUCLEOTIDE SEQUENCE [LARGE SCALE GENOMIC DNA]</scope>
    <source>
        <strain evidence="3 4">JCM 12677</strain>
    </source>
</reference>
<proteinExistence type="predicted"/>
<keyword evidence="2" id="KW-0812">Transmembrane</keyword>
<evidence type="ECO:0000313" key="3">
    <source>
        <dbReference type="EMBL" id="RKN47612.1"/>
    </source>
</evidence>
<feature type="transmembrane region" description="Helical" evidence="2">
    <location>
        <begin position="88"/>
        <end position="106"/>
    </location>
</feature>
<dbReference type="OrthoDB" id="9813911at2"/>
<dbReference type="AlphaFoldDB" id="A0A3A9ZGE2"/>
<dbReference type="Pfam" id="PF14079">
    <property type="entry name" value="DUF4260"/>
    <property type="match status" value="1"/>
</dbReference>
<feature type="transmembrane region" description="Helical" evidence="2">
    <location>
        <begin position="62"/>
        <end position="82"/>
    </location>
</feature>